<reference evidence="2" key="1">
    <citation type="journal article" date="2013" name="Environ. Microbiol.">
        <title>Microbiota from the distal guts of lean and obese adolescents exhibit partial functional redundancy besides clear differences in community structure.</title>
        <authorList>
            <person name="Ferrer M."/>
            <person name="Ruiz A."/>
            <person name="Lanza F."/>
            <person name="Haange S.B."/>
            <person name="Oberbach A."/>
            <person name="Till H."/>
            <person name="Bargiela R."/>
            <person name="Campoy C."/>
            <person name="Segura M.T."/>
            <person name="Richter M."/>
            <person name="von Bergen M."/>
            <person name="Seifert J."/>
            <person name="Suarez A."/>
        </authorList>
    </citation>
    <scope>NUCLEOTIDE SEQUENCE</scope>
</reference>
<gene>
    <name evidence="2" type="ORF">LEA_13766</name>
</gene>
<evidence type="ECO:0000259" key="1">
    <source>
        <dbReference type="PROSITE" id="PS51737"/>
    </source>
</evidence>
<dbReference type="AlphaFoldDB" id="K1SM74"/>
<protein>
    <submittedName>
        <fullName evidence="2">Resolvase, N domain protein</fullName>
    </submittedName>
</protein>
<dbReference type="Pfam" id="PF07508">
    <property type="entry name" value="Recombinase"/>
    <property type="match status" value="1"/>
</dbReference>
<dbReference type="Pfam" id="PF13408">
    <property type="entry name" value="Zn_ribbon_recom"/>
    <property type="match status" value="1"/>
</dbReference>
<accession>K1SM74</accession>
<dbReference type="EMBL" id="AJWY01009346">
    <property type="protein sequence ID" value="EKC58633.1"/>
    <property type="molecule type" value="Genomic_DNA"/>
</dbReference>
<dbReference type="Gene3D" id="3.90.1750.20">
    <property type="entry name" value="Putative Large Serine Recombinase, Chain B, Domain 2"/>
    <property type="match status" value="1"/>
</dbReference>
<evidence type="ECO:0000313" key="2">
    <source>
        <dbReference type="EMBL" id="EKC58633.1"/>
    </source>
</evidence>
<organism evidence="2">
    <name type="scientific">human gut metagenome</name>
    <dbReference type="NCBI Taxonomy" id="408170"/>
    <lineage>
        <taxon>unclassified sequences</taxon>
        <taxon>metagenomes</taxon>
        <taxon>organismal metagenomes</taxon>
    </lineage>
</organism>
<dbReference type="InterPro" id="IPR038109">
    <property type="entry name" value="DNA_bind_recomb_sf"/>
</dbReference>
<dbReference type="InterPro" id="IPR050639">
    <property type="entry name" value="SSR_resolvase"/>
</dbReference>
<dbReference type="InterPro" id="IPR025827">
    <property type="entry name" value="Zn_ribbon_recom_dom"/>
</dbReference>
<comment type="caution">
    <text evidence="2">The sequence shown here is derived from an EMBL/GenBank/DDBJ whole genome shotgun (WGS) entry which is preliminary data.</text>
</comment>
<dbReference type="PANTHER" id="PTHR30461">
    <property type="entry name" value="DNA-INVERTASE FROM LAMBDOID PROPHAGE"/>
    <property type="match status" value="1"/>
</dbReference>
<name>K1SM74_9ZZZZ</name>
<proteinExistence type="predicted"/>
<dbReference type="GO" id="GO:0000150">
    <property type="term" value="F:DNA strand exchange activity"/>
    <property type="evidence" value="ECO:0007669"/>
    <property type="project" value="InterPro"/>
</dbReference>
<dbReference type="PANTHER" id="PTHR30461:SF23">
    <property type="entry name" value="DNA RECOMBINASE-RELATED"/>
    <property type="match status" value="1"/>
</dbReference>
<dbReference type="PROSITE" id="PS51737">
    <property type="entry name" value="RECOMBINASE_DNA_BIND"/>
    <property type="match status" value="1"/>
</dbReference>
<dbReference type="InterPro" id="IPR011109">
    <property type="entry name" value="DNA_bind_recombinase_dom"/>
</dbReference>
<sequence length="324" mass="37296">MNYIRFWQAAGESEKTSIRTRDRIRQIVSSGHYTGGFVCYGYQLVDQGRRNKRDKPVMDLVINEEEATWVRELFYKVIQEGTSGYALAEMLNNRGLRTRAGAKFQSSNILRIIRHEGYTGYIITKNARSEYIPELQIIDQETFEKANDIISRRSAKTAQDRRIAHTSQNPTLLAGIVYCAHCGAKMSGFMHTDRYKLADGSIREKVQPKYNCFQRGQRNKGGRDCDGQALYLAERVDAIVLKIVEEVFEQIRDTPYSQVAENRIRQESNLQKTKRAAAEKKIKAAQHALERFEGEILKCLDGTSSFTEDMIAKQIRRYQQELDD</sequence>
<dbReference type="GO" id="GO:0003677">
    <property type="term" value="F:DNA binding"/>
    <property type="evidence" value="ECO:0007669"/>
    <property type="project" value="InterPro"/>
</dbReference>
<feature type="non-terminal residue" evidence="2">
    <location>
        <position position="324"/>
    </location>
</feature>
<feature type="domain" description="Recombinase" evidence="1">
    <location>
        <begin position="39"/>
        <end position="156"/>
    </location>
</feature>